<evidence type="ECO:0000256" key="3">
    <source>
        <dbReference type="SAM" id="MobiDB-lite"/>
    </source>
</evidence>
<comment type="similarity">
    <text evidence="1 2">Belongs to the VPS16 family.</text>
</comment>
<dbReference type="GO" id="GO:0003779">
    <property type="term" value="F:actin binding"/>
    <property type="evidence" value="ECO:0007669"/>
    <property type="project" value="TreeGrafter"/>
</dbReference>
<dbReference type="InterPro" id="IPR006925">
    <property type="entry name" value="Vps16_C"/>
</dbReference>
<feature type="domain" description="Vps16 C-terminal" evidence="4">
    <location>
        <begin position="579"/>
        <end position="873"/>
    </location>
</feature>
<evidence type="ECO:0000256" key="1">
    <source>
        <dbReference type="ARBA" id="ARBA00009250"/>
    </source>
</evidence>
<evidence type="ECO:0000256" key="2">
    <source>
        <dbReference type="PIRNR" id="PIRNR007949"/>
    </source>
</evidence>
<dbReference type="InterPro" id="IPR006926">
    <property type="entry name" value="Vps16_N"/>
</dbReference>
<dbReference type="VEuPathDB" id="CryptoDB:Cvel_27178"/>
<dbReference type="GO" id="GO:0030897">
    <property type="term" value="C:HOPS complex"/>
    <property type="evidence" value="ECO:0007669"/>
    <property type="project" value="TreeGrafter"/>
</dbReference>
<dbReference type="AlphaFoldDB" id="A0A0G4HFW9"/>
<dbReference type="InterPro" id="IPR016534">
    <property type="entry name" value="VPS16"/>
</dbReference>
<gene>
    <name evidence="6" type="ORF">Cvel_27178</name>
</gene>
<dbReference type="Pfam" id="PF04841">
    <property type="entry name" value="Vps16_N"/>
    <property type="match status" value="2"/>
</dbReference>
<protein>
    <recommendedName>
        <fullName evidence="7">Vacuolar protein sorting-associated protein 16 homolog</fullName>
    </recommendedName>
</protein>
<feature type="domain" description="Vps16 N-terminal" evidence="5">
    <location>
        <begin position="8"/>
        <end position="142"/>
    </location>
</feature>
<dbReference type="SUPFAM" id="SSF50978">
    <property type="entry name" value="WD40 repeat-like"/>
    <property type="match status" value="1"/>
</dbReference>
<dbReference type="Gene3D" id="1.10.150.780">
    <property type="entry name" value="Vps16, C-terminal region"/>
    <property type="match status" value="1"/>
</dbReference>
<dbReference type="PIRSF" id="PIRSF007949">
    <property type="entry name" value="VPS16"/>
    <property type="match status" value="1"/>
</dbReference>
<dbReference type="GO" id="GO:0006886">
    <property type="term" value="P:intracellular protein transport"/>
    <property type="evidence" value="ECO:0007669"/>
    <property type="project" value="InterPro"/>
</dbReference>
<feature type="domain" description="Vps16 N-terminal" evidence="5">
    <location>
        <begin position="238"/>
        <end position="428"/>
    </location>
</feature>
<reference evidence="6" key="1">
    <citation type="submission" date="2014-11" db="EMBL/GenBank/DDBJ databases">
        <authorList>
            <person name="Otto D Thomas"/>
            <person name="Naeem Raeece"/>
        </authorList>
    </citation>
    <scope>NUCLEOTIDE SEQUENCE</scope>
</reference>
<dbReference type="PhylomeDB" id="A0A0G4HFW9"/>
<dbReference type="EMBL" id="CDMZ01002579">
    <property type="protein sequence ID" value="CEM42973.1"/>
    <property type="molecule type" value="Genomic_DNA"/>
</dbReference>
<dbReference type="PANTHER" id="PTHR12811">
    <property type="entry name" value="VACUOLAR PROTEIN SORTING VPS16"/>
    <property type="match status" value="1"/>
</dbReference>
<feature type="region of interest" description="Disordered" evidence="3">
    <location>
        <begin position="433"/>
        <end position="467"/>
    </location>
</feature>
<dbReference type="GO" id="GO:0016197">
    <property type="term" value="P:endosomal transport"/>
    <property type="evidence" value="ECO:0007669"/>
    <property type="project" value="TreeGrafter"/>
</dbReference>
<dbReference type="InterPro" id="IPR036322">
    <property type="entry name" value="WD40_repeat_dom_sf"/>
</dbReference>
<name>A0A0G4HFW9_9ALVE</name>
<dbReference type="GO" id="GO:0005768">
    <property type="term" value="C:endosome"/>
    <property type="evidence" value="ECO:0007669"/>
    <property type="project" value="TreeGrafter"/>
</dbReference>
<evidence type="ECO:0000259" key="5">
    <source>
        <dbReference type="Pfam" id="PF04841"/>
    </source>
</evidence>
<dbReference type="GO" id="GO:0005765">
    <property type="term" value="C:lysosomal membrane"/>
    <property type="evidence" value="ECO:0007669"/>
    <property type="project" value="TreeGrafter"/>
</dbReference>
<proteinExistence type="inferred from homology"/>
<accession>A0A0G4HFW9</accession>
<evidence type="ECO:0000259" key="4">
    <source>
        <dbReference type="Pfam" id="PF04840"/>
    </source>
</evidence>
<dbReference type="PANTHER" id="PTHR12811:SF0">
    <property type="entry name" value="VACUOLAR PROTEIN SORTING-ASSOCIATED PROTEIN 16 HOMOLOG"/>
    <property type="match status" value="1"/>
</dbReference>
<dbReference type="InterPro" id="IPR038132">
    <property type="entry name" value="Vps16_C_sf"/>
</dbReference>
<evidence type="ECO:0000313" key="6">
    <source>
        <dbReference type="EMBL" id="CEM42973.1"/>
    </source>
</evidence>
<evidence type="ECO:0008006" key="7">
    <source>
        <dbReference type="Google" id="ProtNLM"/>
    </source>
</evidence>
<feature type="region of interest" description="Disordered" evidence="3">
    <location>
        <begin position="169"/>
        <end position="192"/>
    </location>
</feature>
<dbReference type="Pfam" id="PF04840">
    <property type="entry name" value="Vps16_C"/>
    <property type="match status" value="1"/>
</dbReference>
<organism evidence="6">
    <name type="scientific">Chromera velia CCMP2878</name>
    <dbReference type="NCBI Taxonomy" id="1169474"/>
    <lineage>
        <taxon>Eukaryota</taxon>
        <taxon>Sar</taxon>
        <taxon>Alveolata</taxon>
        <taxon>Colpodellida</taxon>
        <taxon>Chromeraceae</taxon>
        <taxon>Chromera</taxon>
    </lineage>
</organism>
<sequence>MAWPQGTDRMKSCVVAGAAFGGPIATVRNDKVFRAVKGSIQTELQTFTATGQPLGSLPWHYPGLVHMAWTDLDILVCVFSDGVLRTFSPFCESVHFFTIDEQIKQQGGVIQATVSNGVVALVTAKLQVFVNLSVERPLCIRLADPNLKAPPLAMCLLVSHPPPLRFRSASGGSSGVTADEKTPGVIGSSSGRSTGLPDASLLLAPASAGPLLLCRRTSVTPVSIRSDGGEGPYVSLALSRRGTLIAALSSSGAFKVLSAKDIESGTVIDSARIEVRRKPTEVAWVGDDCLAVSVSLPSPSGESQHCLYVGGPASDWLPFQYSSPVHLVAEADGARVISASKAETLQRVSEARESIFAIGSTEAPAMLCYSYERYRQGEAAADESLRSIRSELEGACEAALLAAAEETDHPDRAAVLLNAAVFGAHFLELDQSRSGGPASASEKKAETATGAGGAKAPLPSADSPEDARQRFSGLLAETVRDVRVCTALRQSPIWIPISVAQLRYGTLPVVVQRLMRRRCHLVALRIAEYAGLARSAQEVLEHWGCERVRAASDEESDDAVASQVVAKLRKEAGRLGLPVSFSAVAQAAAKAARPRLATLLVGEEPVSAPKVRMLLKLASHSSAVSHAVGSRDPDLVLECIAALDSMDARAADGVEGLERVAEAVRDLPLASDLFAVFCRRTGQWDRLRLFLEMRNRLSAAGGVTVERAVQRQSVDEQRQGVALALGLFGSHRGSGEGTAQFAHAASMEQIDLLDAQSLLEQRARQKGWRGTPKFVGLSLHQTLRSLICRGEVEEADRMRKNFKVSDSRYWRIKLDALADSEQFDELRNFAFLRSSPVGYEPFLRACERNGALGIAAALVPKLKDQESRDRWAERLGGRQGGSAAGVAGNPFSAALASAAAGDRQGGQGDQGGAGNFFQQLAGFAFRRGGS</sequence>
<dbReference type="GO" id="GO:0042144">
    <property type="term" value="P:vacuole fusion, non-autophagic"/>
    <property type="evidence" value="ECO:0007669"/>
    <property type="project" value="TreeGrafter"/>
</dbReference>